<dbReference type="EMBL" id="CP006627">
    <property type="protein sequence ID" value="AIB09705.1"/>
    <property type="molecule type" value="Genomic_DNA"/>
</dbReference>
<feature type="compositionally biased region" description="Basic residues" evidence="1">
    <location>
        <begin position="54"/>
        <end position="67"/>
    </location>
</feature>
<keyword evidence="4" id="KW-0542">Nucleomorph</keyword>
<dbReference type="Proteomes" id="UP000243670">
    <property type="component" value="Nucleomorph 2"/>
</dbReference>
<dbReference type="EMBL" id="CP006627">
    <property type="protein sequence ID" value="AIB09492.1"/>
    <property type="molecule type" value="Genomic_DNA"/>
</dbReference>
<sequence>MPWTNTSGQGYAPKTTRMRGRPTLPNRNSFYLSFLSLICFVLSFCIRRLRARGGRGPVRNRKSANRGRPRDPYTISLPRFSPLPPLVTISRTDDASCVA</sequence>
<dbReference type="Proteomes" id="UP000243670">
    <property type="component" value="Nucleomorph 3"/>
</dbReference>
<proteinExistence type="predicted"/>
<evidence type="ECO:0000256" key="2">
    <source>
        <dbReference type="SAM" id="Phobius"/>
    </source>
</evidence>
<evidence type="ECO:0000313" key="7">
    <source>
        <dbReference type="EMBL" id="AIB09911.1"/>
    </source>
</evidence>
<protein>
    <submittedName>
        <fullName evidence="4">Uncharacterized protein</fullName>
    </submittedName>
</protein>
<keyword evidence="2" id="KW-0812">Transmembrane</keyword>
<gene>
    <name evidence="4" type="ORF">M951_chr1226</name>
    <name evidence="3" type="ORF">M951_chr15</name>
    <name evidence="6" type="ORF">M951_chr2216</name>
    <name evidence="5" type="ORF">M951_chr25</name>
    <name evidence="8" type="ORF">M951_chr3200</name>
    <name evidence="7" type="ORF">M951_chr35</name>
</gene>
<evidence type="ECO:0000313" key="9">
    <source>
        <dbReference type="Proteomes" id="UP000243670"/>
    </source>
</evidence>
<feature type="region of interest" description="Disordered" evidence="1">
    <location>
        <begin position="54"/>
        <end position="75"/>
    </location>
</feature>
<feature type="region of interest" description="Disordered" evidence="1">
    <location>
        <begin position="1"/>
        <end position="24"/>
    </location>
</feature>
<evidence type="ECO:0000313" key="4">
    <source>
        <dbReference type="EMBL" id="AIB09705.1"/>
    </source>
</evidence>
<keyword evidence="2" id="KW-0472">Membrane</keyword>
<dbReference type="EMBL" id="CP006628">
    <property type="protein sequence ID" value="AIB09908.1"/>
    <property type="molecule type" value="Genomic_DNA"/>
</dbReference>
<evidence type="ECO:0000313" key="8">
    <source>
        <dbReference type="EMBL" id="AIB10097.1"/>
    </source>
</evidence>
<dbReference type="EMBL" id="CP006629">
    <property type="protein sequence ID" value="AIB10097.1"/>
    <property type="molecule type" value="Genomic_DNA"/>
</dbReference>
<feature type="transmembrane region" description="Helical" evidence="2">
    <location>
        <begin position="30"/>
        <end position="49"/>
    </location>
</feature>
<evidence type="ECO:0000313" key="3">
    <source>
        <dbReference type="EMBL" id="AIB09492.1"/>
    </source>
</evidence>
<evidence type="ECO:0000313" key="6">
    <source>
        <dbReference type="EMBL" id="AIB09908.1"/>
    </source>
</evidence>
<organism evidence="4 9">
    <name type="scientific">Lotharella oceanica</name>
    <dbReference type="NCBI Taxonomy" id="641309"/>
    <lineage>
        <taxon>Eukaryota</taxon>
        <taxon>Sar</taxon>
        <taxon>Rhizaria</taxon>
        <taxon>Cercozoa</taxon>
        <taxon>Chlorarachniophyceae</taxon>
        <taxon>Lotharella</taxon>
    </lineage>
</organism>
<dbReference type="Proteomes" id="UP000243670">
    <property type="component" value="Nucleomorph 1"/>
</dbReference>
<dbReference type="AlphaFoldDB" id="A0A060DB38"/>
<dbReference type="EMBL" id="CP006628">
    <property type="protein sequence ID" value="AIB09708.1"/>
    <property type="molecule type" value="Genomic_DNA"/>
</dbReference>
<geneLocation type="nucleomorph" evidence="4"/>
<evidence type="ECO:0000313" key="5">
    <source>
        <dbReference type="EMBL" id="AIB09708.1"/>
    </source>
</evidence>
<dbReference type="EMBL" id="CP006629">
    <property type="protein sequence ID" value="AIB09911.1"/>
    <property type="molecule type" value="Genomic_DNA"/>
</dbReference>
<keyword evidence="2" id="KW-1133">Transmembrane helix</keyword>
<evidence type="ECO:0000256" key="1">
    <source>
        <dbReference type="SAM" id="MobiDB-lite"/>
    </source>
</evidence>
<reference evidence="4 9" key="1">
    <citation type="journal article" date="2014" name="BMC Genomics">
        <title>Nucleomorph and plastid genome sequences of the chlorarachniophyte Lotharella oceanica: convergent reductive evolution and frequent recombination in nucleomorph-bearing algae.</title>
        <authorList>
            <person name="Tanifuji G."/>
            <person name="Onodera N.T."/>
            <person name="Brown M.W."/>
            <person name="Curtis B.A."/>
            <person name="Roger A.J."/>
            <person name="Ka-Shu Wong G."/>
            <person name="Melkonian M."/>
            <person name="Archibald J.M."/>
        </authorList>
    </citation>
    <scope>NUCLEOTIDE SEQUENCE [LARGE SCALE GENOMIC DNA]</scope>
    <source>
        <strain evidence="4 9">CCMP622</strain>
    </source>
</reference>
<accession>A0A060DB38</accession>
<name>A0A060DB38_9EUKA</name>